<dbReference type="GO" id="GO:0005886">
    <property type="term" value="C:plasma membrane"/>
    <property type="evidence" value="ECO:0007669"/>
    <property type="project" value="TreeGrafter"/>
</dbReference>
<evidence type="ECO:0000256" key="7">
    <source>
        <dbReference type="ARBA" id="ARBA00023065"/>
    </source>
</evidence>
<comment type="subcellular location">
    <subcellularLocation>
        <location evidence="1">Membrane</location>
        <topology evidence="1">Multi-pass membrane protein</topology>
    </subcellularLocation>
</comment>
<dbReference type="OrthoDB" id="9799649at2"/>
<dbReference type="STRING" id="1114924.SAMN05216258_104372"/>
<dbReference type="NCBIfam" id="TIGR01297">
    <property type="entry name" value="CDF"/>
    <property type="match status" value="1"/>
</dbReference>
<dbReference type="InterPro" id="IPR050681">
    <property type="entry name" value="CDF/SLC30A"/>
</dbReference>
<evidence type="ECO:0000256" key="8">
    <source>
        <dbReference type="ARBA" id="ARBA00023136"/>
    </source>
</evidence>
<dbReference type="SUPFAM" id="SSF161111">
    <property type="entry name" value="Cation efflux protein transmembrane domain-like"/>
    <property type="match status" value="1"/>
</dbReference>
<evidence type="ECO:0000259" key="12">
    <source>
        <dbReference type="Pfam" id="PF16916"/>
    </source>
</evidence>
<evidence type="ECO:0000313" key="13">
    <source>
        <dbReference type="EMBL" id="SFI12232.1"/>
    </source>
</evidence>
<keyword evidence="3" id="KW-0813">Transport</keyword>
<dbReference type="Pfam" id="PF16916">
    <property type="entry name" value="ZT_dimer"/>
    <property type="match status" value="1"/>
</dbReference>
<dbReference type="Pfam" id="PF01545">
    <property type="entry name" value="Cation_efflux"/>
    <property type="match status" value="1"/>
</dbReference>
<dbReference type="PANTHER" id="PTHR11562:SF17">
    <property type="entry name" value="RE54080P-RELATED"/>
    <property type="match status" value="1"/>
</dbReference>
<feature type="transmembrane region" description="Helical" evidence="10">
    <location>
        <begin position="28"/>
        <end position="48"/>
    </location>
</feature>
<dbReference type="AlphaFoldDB" id="A0A1I3FM93"/>
<dbReference type="InterPro" id="IPR027469">
    <property type="entry name" value="Cation_efflux_TMD_sf"/>
</dbReference>
<accession>A0A1I3FM93</accession>
<keyword evidence="5" id="KW-0864">Zinc transport</keyword>
<evidence type="ECO:0000256" key="1">
    <source>
        <dbReference type="ARBA" id="ARBA00004141"/>
    </source>
</evidence>
<evidence type="ECO:0000256" key="6">
    <source>
        <dbReference type="ARBA" id="ARBA00022989"/>
    </source>
</evidence>
<dbReference type="Gene3D" id="1.20.1510.10">
    <property type="entry name" value="Cation efflux protein transmembrane domain"/>
    <property type="match status" value="1"/>
</dbReference>
<feature type="transmembrane region" description="Helical" evidence="10">
    <location>
        <begin position="126"/>
        <end position="151"/>
    </location>
</feature>
<evidence type="ECO:0000313" key="14">
    <source>
        <dbReference type="Proteomes" id="UP000199377"/>
    </source>
</evidence>
<dbReference type="SUPFAM" id="SSF160240">
    <property type="entry name" value="Cation efflux protein cytoplasmic domain-like"/>
    <property type="match status" value="1"/>
</dbReference>
<keyword evidence="8 10" id="KW-0472">Membrane</keyword>
<dbReference type="InterPro" id="IPR002524">
    <property type="entry name" value="Cation_efflux"/>
</dbReference>
<name>A0A1I3FM93_9RHOB</name>
<dbReference type="InterPro" id="IPR027470">
    <property type="entry name" value="Cation_efflux_CTD"/>
</dbReference>
<dbReference type="EMBL" id="FOQH01000004">
    <property type="protein sequence ID" value="SFI12232.1"/>
    <property type="molecule type" value="Genomic_DNA"/>
</dbReference>
<reference evidence="13 14" key="1">
    <citation type="submission" date="2016-10" db="EMBL/GenBank/DDBJ databases">
        <authorList>
            <person name="de Groot N.N."/>
        </authorList>
    </citation>
    <scope>NUCLEOTIDE SEQUENCE [LARGE SCALE GENOMIC DNA]</scope>
    <source>
        <strain evidence="13 14">CGMCC 1.11030</strain>
    </source>
</reference>
<keyword evidence="4 10" id="KW-0812">Transmembrane</keyword>
<feature type="transmembrane region" description="Helical" evidence="10">
    <location>
        <begin position="163"/>
        <end position="185"/>
    </location>
</feature>
<dbReference type="InterPro" id="IPR058533">
    <property type="entry name" value="Cation_efflux_TM"/>
</dbReference>
<feature type="domain" description="Cation efflux protein transmembrane" evidence="11">
    <location>
        <begin position="31"/>
        <end position="219"/>
    </location>
</feature>
<keyword evidence="6 10" id="KW-1133">Transmembrane helix</keyword>
<keyword evidence="5" id="KW-0862">Zinc</keyword>
<protein>
    <submittedName>
        <fullName evidence="13">Cobalt-zinc-cadmium efflux system protein</fullName>
    </submittedName>
</protein>
<evidence type="ECO:0000256" key="2">
    <source>
        <dbReference type="ARBA" id="ARBA00008873"/>
    </source>
</evidence>
<dbReference type="InterPro" id="IPR036837">
    <property type="entry name" value="Cation_efflux_CTD_sf"/>
</dbReference>
<evidence type="ECO:0000256" key="4">
    <source>
        <dbReference type="ARBA" id="ARBA00022692"/>
    </source>
</evidence>
<sequence>MAHDHAHSSQGHGHGHAHGHLHAGDGRIGWAAAVNIGLTVVQIVAGMLSGSLMLIADALHNLSDAMSLIIAWAARRIARRPADDRMTFGYARAEVVAALINFTTLIVVGLYLAWEAIARMFDPQPIEGWTVVIVAGVALVIDAITAALVYAQAKDSLNMRAAFLHNLADAGASVAVILGGIVVIVWDWRMVDPLLTLLISAWVLRHALLEMGETVRILMNAAPDSPSAEEARDTLAEIEAVASVHHLHLWRLDERRLSLEAHLVSHAATPGELAALRQAARAALDERHGIKHATLEIEHVDDACEAREGGAPSAAEGRPAV</sequence>
<feature type="domain" description="Cation efflux protein cytoplasmic" evidence="12">
    <location>
        <begin position="224"/>
        <end position="299"/>
    </location>
</feature>
<dbReference type="RefSeq" id="WP_092859656.1">
    <property type="nucleotide sequence ID" value="NZ_FOQH01000004.1"/>
</dbReference>
<feature type="region of interest" description="Disordered" evidence="9">
    <location>
        <begin position="1"/>
        <end position="20"/>
    </location>
</feature>
<evidence type="ECO:0000256" key="10">
    <source>
        <dbReference type="SAM" id="Phobius"/>
    </source>
</evidence>
<comment type="similarity">
    <text evidence="2">Belongs to the cation diffusion facilitator (CDF) transporter (TC 2.A.4) family. SLC30A subfamily.</text>
</comment>
<evidence type="ECO:0000256" key="3">
    <source>
        <dbReference type="ARBA" id="ARBA00022448"/>
    </source>
</evidence>
<dbReference type="PANTHER" id="PTHR11562">
    <property type="entry name" value="CATION EFFLUX PROTEIN/ ZINC TRANSPORTER"/>
    <property type="match status" value="1"/>
</dbReference>
<evidence type="ECO:0000259" key="11">
    <source>
        <dbReference type="Pfam" id="PF01545"/>
    </source>
</evidence>
<keyword evidence="7" id="KW-0406">Ion transport</keyword>
<feature type="transmembrane region" description="Helical" evidence="10">
    <location>
        <begin position="95"/>
        <end position="114"/>
    </location>
</feature>
<dbReference type="Proteomes" id="UP000199377">
    <property type="component" value="Unassembled WGS sequence"/>
</dbReference>
<evidence type="ECO:0000256" key="5">
    <source>
        <dbReference type="ARBA" id="ARBA00022906"/>
    </source>
</evidence>
<dbReference type="GO" id="GO:0005385">
    <property type="term" value="F:zinc ion transmembrane transporter activity"/>
    <property type="evidence" value="ECO:0007669"/>
    <property type="project" value="TreeGrafter"/>
</dbReference>
<evidence type="ECO:0000256" key="9">
    <source>
        <dbReference type="SAM" id="MobiDB-lite"/>
    </source>
</evidence>
<gene>
    <name evidence="13" type="ORF">SAMN05216258_104372</name>
</gene>
<proteinExistence type="inferred from homology"/>
<keyword evidence="14" id="KW-1185">Reference proteome</keyword>
<organism evidence="13 14">
    <name type="scientific">Albimonas pacifica</name>
    <dbReference type="NCBI Taxonomy" id="1114924"/>
    <lineage>
        <taxon>Bacteria</taxon>
        <taxon>Pseudomonadati</taxon>
        <taxon>Pseudomonadota</taxon>
        <taxon>Alphaproteobacteria</taxon>
        <taxon>Rhodobacterales</taxon>
        <taxon>Paracoccaceae</taxon>
        <taxon>Albimonas</taxon>
    </lineage>
</organism>